<keyword evidence="1" id="KW-1133">Transmembrane helix</keyword>
<comment type="caution">
    <text evidence="2">The sequence shown here is derived from an EMBL/GenBank/DDBJ whole genome shotgun (WGS) entry which is preliminary data.</text>
</comment>
<keyword evidence="1" id="KW-0812">Transmembrane</keyword>
<accession>A0A645EGW0</accession>
<dbReference type="EMBL" id="VSSQ01046596">
    <property type="protein sequence ID" value="MPN00560.1"/>
    <property type="molecule type" value="Genomic_DNA"/>
</dbReference>
<keyword evidence="1" id="KW-0472">Membrane</keyword>
<sequence>MSYTLSPSAPNVDFITYYAIFNSIKMTLPNATTAVVTFLFINL</sequence>
<reference evidence="2" key="1">
    <citation type="submission" date="2019-08" db="EMBL/GenBank/DDBJ databases">
        <authorList>
            <person name="Kucharzyk K."/>
            <person name="Murdoch R.W."/>
            <person name="Higgins S."/>
            <person name="Loffler F."/>
        </authorList>
    </citation>
    <scope>NUCLEOTIDE SEQUENCE</scope>
</reference>
<name>A0A645EGW0_9ZZZZ</name>
<gene>
    <name evidence="2" type="ORF">SDC9_147756</name>
</gene>
<dbReference type="AlphaFoldDB" id="A0A645EGW0"/>
<evidence type="ECO:0000313" key="2">
    <source>
        <dbReference type="EMBL" id="MPN00560.1"/>
    </source>
</evidence>
<evidence type="ECO:0000256" key="1">
    <source>
        <dbReference type="SAM" id="Phobius"/>
    </source>
</evidence>
<organism evidence="2">
    <name type="scientific">bioreactor metagenome</name>
    <dbReference type="NCBI Taxonomy" id="1076179"/>
    <lineage>
        <taxon>unclassified sequences</taxon>
        <taxon>metagenomes</taxon>
        <taxon>ecological metagenomes</taxon>
    </lineage>
</organism>
<feature type="transmembrane region" description="Helical" evidence="1">
    <location>
        <begin position="15"/>
        <end position="41"/>
    </location>
</feature>
<protein>
    <submittedName>
        <fullName evidence="2">Uncharacterized protein</fullName>
    </submittedName>
</protein>
<proteinExistence type="predicted"/>